<dbReference type="PANTHER" id="PTHR11467:SF36">
    <property type="entry name" value="HISTONE 24-RELATED"/>
    <property type="match status" value="1"/>
</dbReference>
<evidence type="ECO:0000256" key="2">
    <source>
        <dbReference type="ARBA" id="ARBA00004286"/>
    </source>
</evidence>
<evidence type="ECO:0000313" key="10">
    <source>
        <dbReference type="Proteomes" id="UP001497444"/>
    </source>
</evidence>
<keyword evidence="3 6" id="KW-0158">Chromosome</keyword>
<dbReference type="Pfam" id="PF00538">
    <property type="entry name" value="Linker_histone"/>
    <property type="match status" value="1"/>
</dbReference>
<evidence type="ECO:0000256" key="4">
    <source>
        <dbReference type="ARBA" id="ARBA00023125"/>
    </source>
</evidence>
<feature type="compositionally biased region" description="Low complexity" evidence="7">
    <location>
        <begin position="47"/>
        <end position="57"/>
    </location>
</feature>
<dbReference type="InterPro" id="IPR005818">
    <property type="entry name" value="Histone_H1/H5_H15"/>
</dbReference>
<dbReference type="SMART" id="SM00526">
    <property type="entry name" value="H15"/>
    <property type="match status" value="1"/>
</dbReference>
<comment type="subcellular location">
    <subcellularLocation>
        <location evidence="2">Chromosome</location>
    </subcellularLocation>
    <subcellularLocation>
        <location evidence="1 6">Nucleus</location>
    </subcellularLocation>
</comment>
<evidence type="ECO:0000256" key="5">
    <source>
        <dbReference type="ARBA" id="ARBA00023242"/>
    </source>
</evidence>
<reference evidence="9" key="1">
    <citation type="submission" date="2024-02" db="EMBL/GenBank/DDBJ databases">
        <authorList>
            <consortium name="ELIXIR-Norway"/>
            <consortium name="Elixir Norway"/>
        </authorList>
    </citation>
    <scope>NUCLEOTIDE SEQUENCE</scope>
</reference>
<feature type="compositionally biased region" description="Basic residues" evidence="7">
    <location>
        <begin position="265"/>
        <end position="284"/>
    </location>
</feature>
<protein>
    <recommendedName>
        <fullName evidence="8">H15 domain-containing protein</fullName>
    </recommendedName>
</protein>
<proteinExistence type="inferred from homology"/>
<feature type="region of interest" description="Disordered" evidence="7">
    <location>
        <begin position="252"/>
        <end position="307"/>
    </location>
</feature>
<dbReference type="InterPro" id="IPR005819">
    <property type="entry name" value="H1/H5"/>
</dbReference>
<evidence type="ECO:0000259" key="8">
    <source>
        <dbReference type="PROSITE" id="PS51504"/>
    </source>
</evidence>
<keyword evidence="10" id="KW-1185">Reference proteome</keyword>
<keyword evidence="4 6" id="KW-0238">DNA-binding</keyword>
<dbReference type="EMBL" id="OZ020101">
    <property type="protein sequence ID" value="CAK9275189.1"/>
    <property type="molecule type" value="Genomic_DNA"/>
</dbReference>
<dbReference type="PANTHER" id="PTHR11467">
    <property type="entry name" value="HISTONE H1"/>
    <property type="match status" value="1"/>
</dbReference>
<evidence type="ECO:0000313" key="9">
    <source>
        <dbReference type="EMBL" id="CAK9275189.1"/>
    </source>
</evidence>
<feature type="region of interest" description="Disordered" evidence="7">
    <location>
        <begin position="29"/>
        <end position="57"/>
    </location>
</feature>
<evidence type="ECO:0000256" key="3">
    <source>
        <dbReference type="ARBA" id="ARBA00022454"/>
    </source>
</evidence>
<dbReference type="InterPro" id="IPR036390">
    <property type="entry name" value="WH_DNA-bd_sf"/>
</dbReference>
<keyword evidence="5 6" id="KW-0539">Nucleus</keyword>
<name>A0ABP0X9G5_9BRYO</name>
<gene>
    <name evidence="9" type="ORF">CSSPJE1EN1_LOCUS20667</name>
</gene>
<evidence type="ECO:0000256" key="7">
    <source>
        <dbReference type="SAM" id="MobiDB-lite"/>
    </source>
</evidence>
<accession>A0ABP0X9G5</accession>
<dbReference type="SUPFAM" id="SSF46785">
    <property type="entry name" value="Winged helix' DNA-binding domain"/>
    <property type="match status" value="1"/>
</dbReference>
<feature type="domain" description="H15" evidence="8">
    <location>
        <begin position="57"/>
        <end position="127"/>
    </location>
</feature>
<feature type="region of interest" description="Disordered" evidence="7">
    <location>
        <begin position="182"/>
        <end position="231"/>
    </location>
</feature>
<evidence type="ECO:0000256" key="1">
    <source>
        <dbReference type="ARBA" id="ARBA00004123"/>
    </source>
</evidence>
<evidence type="ECO:0000256" key="6">
    <source>
        <dbReference type="RuleBase" id="RU003894"/>
    </source>
</evidence>
<dbReference type="Proteomes" id="UP001497444">
    <property type="component" value="Chromosome 6"/>
</dbReference>
<sequence>MAAVTDDVAVASATVAVVEEVVAKATVPKEKKQKQEKVVKEKKPKIAKAANPSAAASHPSYLLMVKEAIGSLKERTGSSQHAIAKYLEEVYKTGLPPNFKKILSVRLRNMTKQGKVYKVKNSFKLSEELKKPMMIRRKTGPNKSTLSIKGDSNKEMDVLKPIKASKPKSQNRVKKTTTTTIIDGVPVPKSPKPAKALKAPKFENKTSKLPKPGAKPRKLSVTATKKGGEKKFTPPAVAAAAVATTTKPALVSSLTSKKASGVRKTAAKKLLTPKKSTKSVKTSKSKGVMKALPGAPSNKAVAKKAKK</sequence>
<dbReference type="CDD" id="cd00073">
    <property type="entry name" value="H15"/>
    <property type="match status" value="1"/>
</dbReference>
<feature type="compositionally biased region" description="Basic and acidic residues" evidence="7">
    <location>
        <begin position="29"/>
        <end position="41"/>
    </location>
</feature>
<dbReference type="Gene3D" id="1.10.10.10">
    <property type="entry name" value="Winged helix-like DNA-binding domain superfamily/Winged helix DNA-binding domain"/>
    <property type="match status" value="1"/>
</dbReference>
<dbReference type="PROSITE" id="PS51504">
    <property type="entry name" value="H15"/>
    <property type="match status" value="1"/>
</dbReference>
<dbReference type="InterPro" id="IPR036388">
    <property type="entry name" value="WH-like_DNA-bd_sf"/>
</dbReference>
<organism evidence="9 10">
    <name type="scientific">Sphagnum jensenii</name>
    <dbReference type="NCBI Taxonomy" id="128206"/>
    <lineage>
        <taxon>Eukaryota</taxon>
        <taxon>Viridiplantae</taxon>
        <taxon>Streptophyta</taxon>
        <taxon>Embryophyta</taxon>
        <taxon>Bryophyta</taxon>
        <taxon>Sphagnophytina</taxon>
        <taxon>Sphagnopsida</taxon>
        <taxon>Sphagnales</taxon>
        <taxon>Sphagnaceae</taxon>
        <taxon>Sphagnum</taxon>
    </lineage>
</organism>
<comment type="similarity">
    <text evidence="6">Belongs to the histone H1/H5 family.</text>
</comment>
<dbReference type="PRINTS" id="PR00624">
    <property type="entry name" value="HISTONEH5"/>
</dbReference>